<accession>A0A371Q9Q0</accession>
<dbReference type="Proteomes" id="UP000262477">
    <property type="component" value="Unassembled WGS sequence"/>
</dbReference>
<dbReference type="AlphaFoldDB" id="A0A371Q9Q0"/>
<proteinExistence type="predicted"/>
<evidence type="ECO:0000313" key="2">
    <source>
        <dbReference type="Proteomes" id="UP000262477"/>
    </source>
</evidence>
<evidence type="ECO:0000313" key="1">
    <source>
        <dbReference type="EMBL" id="REK91420.1"/>
    </source>
</evidence>
<dbReference type="RefSeq" id="WP_128503772.1">
    <property type="nucleotide sequence ID" value="NZ_CP084681.1"/>
</dbReference>
<gene>
    <name evidence="1" type="ORF">DY245_04670</name>
</gene>
<name>A0A371Q9Q0_STRIH</name>
<keyword evidence="2" id="KW-1185">Reference proteome</keyword>
<organism evidence="1 2">
    <name type="scientific">Streptomyces inhibens</name>
    <dbReference type="NCBI Taxonomy" id="2293571"/>
    <lineage>
        <taxon>Bacteria</taxon>
        <taxon>Bacillati</taxon>
        <taxon>Actinomycetota</taxon>
        <taxon>Actinomycetes</taxon>
        <taxon>Kitasatosporales</taxon>
        <taxon>Streptomycetaceae</taxon>
        <taxon>Streptomyces</taxon>
    </lineage>
</organism>
<reference evidence="1 2" key="1">
    <citation type="submission" date="2018-08" db="EMBL/GenBank/DDBJ databases">
        <title>Streptomyces NEAU-D10 sp. nov., a novel Actinomycete isolated from soil.</title>
        <authorList>
            <person name="Jin L."/>
        </authorList>
    </citation>
    <scope>NUCLEOTIDE SEQUENCE [LARGE SCALE GENOMIC DNA]</scope>
    <source>
        <strain evidence="1 2">NEAU-D10</strain>
    </source>
</reference>
<comment type="caution">
    <text evidence="1">The sequence shown here is derived from an EMBL/GenBank/DDBJ whole genome shotgun (WGS) entry which is preliminary data.</text>
</comment>
<dbReference type="EMBL" id="QUAC01000028">
    <property type="protein sequence ID" value="REK91420.1"/>
    <property type="molecule type" value="Genomic_DNA"/>
</dbReference>
<protein>
    <submittedName>
        <fullName evidence="1">Uncharacterized protein</fullName>
    </submittedName>
</protein>
<sequence length="62" mass="5800">MFRHAFLPLPSAVADEPKAAVDLLAAIAAADCAPAGAAMVAAATAVAAAAVPAAAAADGVRS</sequence>